<dbReference type="PANTHER" id="PTHR46696:SF4">
    <property type="entry name" value="BIOTIN BIOSYNTHESIS CYTOCHROME P450"/>
    <property type="match status" value="1"/>
</dbReference>
<dbReference type="Gene3D" id="1.10.630.10">
    <property type="entry name" value="Cytochrome P450"/>
    <property type="match status" value="1"/>
</dbReference>
<dbReference type="EMBL" id="BLKZ01000002">
    <property type="protein sequence ID" value="GFG93905.1"/>
    <property type="molecule type" value="Genomic_DNA"/>
</dbReference>
<dbReference type="GO" id="GO:0006707">
    <property type="term" value="P:cholesterol catabolic process"/>
    <property type="evidence" value="ECO:0007669"/>
    <property type="project" value="TreeGrafter"/>
</dbReference>
<gene>
    <name evidence="2" type="ORF">MBOU_59470</name>
</gene>
<dbReference type="GO" id="GO:0036199">
    <property type="term" value="F:cholest-4-en-3-one 26-monooxygenase activity"/>
    <property type="evidence" value="ECO:0007669"/>
    <property type="project" value="TreeGrafter"/>
</dbReference>
<dbReference type="AlphaFoldDB" id="A0A7I9YZ45"/>
<reference evidence="2 3" key="1">
    <citation type="journal article" date="2019" name="Emerg. Microbes Infect.">
        <title>Comprehensive subspecies identification of 175 nontuberculous mycobacteria species based on 7547 genomic profiles.</title>
        <authorList>
            <person name="Matsumoto Y."/>
            <person name="Kinjo T."/>
            <person name="Motooka D."/>
            <person name="Nabeya D."/>
            <person name="Jung N."/>
            <person name="Uechi K."/>
            <person name="Horii T."/>
            <person name="Iida T."/>
            <person name="Fujita J."/>
            <person name="Nakamura S."/>
        </authorList>
    </citation>
    <scope>NUCLEOTIDE SEQUENCE [LARGE SCALE GENOMIC DNA]</scope>
    <source>
        <strain evidence="2 3">JCM 30725</strain>
    </source>
</reference>
<dbReference type="GO" id="GO:0020037">
    <property type="term" value="F:heme binding"/>
    <property type="evidence" value="ECO:0007669"/>
    <property type="project" value="InterPro"/>
</dbReference>
<proteinExistence type="inferred from homology"/>
<dbReference type="SUPFAM" id="SSF48264">
    <property type="entry name" value="Cytochrome P450"/>
    <property type="match status" value="1"/>
</dbReference>
<keyword evidence="3" id="KW-1185">Reference proteome</keyword>
<name>A0A7I9YZ45_MYCBU</name>
<dbReference type="InterPro" id="IPR017972">
    <property type="entry name" value="Cyt_P450_CS"/>
</dbReference>
<evidence type="ECO:0000313" key="3">
    <source>
        <dbReference type="Proteomes" id="UP000465360"/>
    </source>
</evidence>
<comment type="similarity">
    <text evidence="1">Belongs to the cytochrome P450 family.</text>
</comment>
<dbReference type="GO" id="GO:0005506">
    <property type="term" value="F:iron ion binding"/>
    <property type="evidence" value="ECO:0007669"/>
    <property type="project" value="InterPro"/>
</dbReference>
<evidence type="ECO:0000313" key="2">
    <source>
        <dbReference type="EMBL" id="GFG93905.1"/>
    </source>
</evidence>
<sequence>MSAQQEGFRDGTDSQVHFDPYDVALIADPYPMFKRLPDEAPLHYRPEYDSYAVGRFAERSQLTFNAGRHLCLGSTPARLKGRIALQEILKRFPEWETPLASAELSAISTVRGGESMPTVVA</sequence>
<evidence type="ECO:0000256" key="1">
    <source>
        <dbReference type="ARBA" id="ARBA00010617"/>
    </source>
</evidence>
<dbReference type="PANTHER" id="PTHR46696">
    <property type="entry name" value="P450, PUTATIVE (EUROFUNG)-RELATED"/>
    <property type="match status" value="1"/>
</dbReference>
<accession>A0A7I9YZ45</accession>
<dbReference type="GO" id="GO:0008395">
    <property type="term" value="F:steroid hydroxylase activity"/>
    <property type="evidence" value="ECO:0007669"/>
    <property type="project" value="TreeGrafter"/>
</dbReference>
<dbReference type="PROSITE" id="PS00086">
    <property type="entry name" value="CYTOCHROME_P450"/>
    <property type="match status" value="1"/>
</dbReference>
<protein>
    <recommendedName>
        <fullName evidence="4">Cytochrome P450</fullName>
    </recommendedName>
</protein>
<dbReference type="Proteomes" id="UP000465360">
    <property type="component" value="Unassembled WGS sequence"/>
</dbReference>
<organism evidence="2 3">
    <name type="scientific">Mycobacterium bourgelatii</name>
    <dbReference type="NCBI Taxonomy" id="1273442"/>
    <lineage>
        <taxon>Bacteria</taxon>
        <taxon>Bacillati</taxon>
        <taxon>Actinomycetota</taxon>
        <taxon>Actinomycetes</taxon>
        <taxon>Mycobacteriales</taxon>
        <taxon>Mycobacteriaceae</taxon>
        <taxon>Mycobacterium</taxon>
    </lineage>
</organism>
<evidence type="ECO:0008006" key="4">
    <source>
        <dbReference type="Google" id="ProtNLM"/>
    </source>
</evidence>
<dbReference type="InterPro" id="IPR036396">
    <property type="entry name" value="Cyt_P450_sf"/>
</dbReference>
<comment type="caution">
    <text evidence="2">The sequence shown here is derived from an EMBL/GenBank/DDBJ whole genome shotgun (WGS) entry which is preliminary data.</text>
</comment>